<keyword evidence="2" id="KW-1185">Reference proteome</keyword>
<proteinExistence type="predicted"/>
<comment type="caution">
    <text evidence="1">The sequence shown here is derived from an EMBL/GenBank/DDBJ whole genome shotgun (WGS) entry which is preliminary data.</text>
</comment>
<accession>A0ACC6TAA7</accession>
<reference evidence="1" key="1">
    <citation type="submission" date="2024-06" db="EMBL/GenBank/DDBJ databases">
        <title>Genomic Encyclopedia of Type Strains, Phase IV (KMG-IV): sequencing the most valuable type-strain genomes for metagenomic binning, comparative biology and taxonomic classification.</title>
        <authorList>
            <person name="Goeker M."/>
        </authorList>
    </citation>
    <scope>NUCLEOTIDE SEQUENCE</scope>
    <source>
        <strain evidence="1">SJCon</strain>
    </source>
</reference>
<sequence length="128" mass="14535">MSDQSGCELDELFHGQIKSLGKETAVKYILVLQWSVNSEDDYDELIAMEDLLEENFPGAHGFVDGHDFGTTEMNIFICSDLPLIAFQDAMTSLRSSTRWTDVKSAYRRADEDRYVVVWPKTLKAFSVS</sequence>
<protein>
    <submittedName>
        <fullName evidence="1">Uncharacterized protein</fullName>
    </submittedName>
</protein>
<evidence type="ECO:0000313" key="2">
    <source>
        <dbReference type="Proteomes" id="UP001549207"/>
    </source>
</evidence>
<gene>
    <name evidence="1" type="ORF">ABIC98_000211</name>
</gene>
<organism evidence="1 2">
    <name type="scientific">Arthrobacter nitrophenolicus</name>
    <dbReference type="NCBI Taxonomy" id="683150"/>
    <lineage>
        <taxon>Bacteria</taxon>
        <taxon>Bacillati</taxon>
        <taxon>Actinomycetota</taxon>
        <taxon>Actinomycetes</taxon>
        <taxon>Micrococcales</taxon>
        <taxon>Micrococcaceae</taxon>
        <taxon>Arthrobacter</taxon>
    </lineage>
</organism>
<name>A0ACC6TAA7_9MICC</name>
<evidence type="ECO:0000313" key="1">
    <source>
        <dbReference type="EMBL" id="MET3770587.1"/>
    </source>
</evidence>
<dbReference type="EMBL" id="JBEPNJ010000001">
    <property type="protein sequence ID" value="MET3770587.1"/>
    <property type="molecule type" value="Genomic_DNA"/>
</dbReference>
<dbReference type="Proteomes" id="UP001549207">
    <property type="component" value="Unassembled WGS sequence"/>
</dbReference>